<dbReference type="AlphaFoldDB" id="A0A6H1UI20"/>
<dbReference type="InterPro" id="IPR005302">
    <property type="entry name" value="MoCF_Sase_C"/>
</dbReference>
<reference evidence="2 3" key="1">
    <citation type="submission" date="2020-04" db="EMBL/GenBank/DDBJ databases">
        <title>Ferrimonas sp. S7 isolated from sea water.</title>
        <authorList>
            <person name="Bae S.S."/>
            <person name="Baek K."/>
        </authorList>
    </citation>
    <scope>NUCLEOTIDE SEQUENCE [LARGE SCALE GENOMIC DNA]</scope>
    <source>
        <strain evidence="2 3">S7</strain>
    </source>
</reference>
<dbReference type="EMBL" id="CP051180">
    <property type="protein sequence ID" value="QIZ78731.1"/>
    <property type="molecule type" value="Genomic_DNA"/>
</dbReference>
<organism evidence="2 3">
    <name type="scientific">Ferrimonas lipolytica</name>
    <dbReference type="NCBI Taxonomy" id="2724191"/>
    <lineage>
        <taxon>Bacteria</taxon>
        <taxon>Pseudomonadati</taxon>
        <taxon>Pseudomonadota</taxon>
        <taxon>Gammaproteobacteria</taxon>
        <taxon>Alteromonadales</taxon>
        <taxon>Ferrimonadaceae</taxon>
        <taxon>Ferrimonas</taxon>
    </lineage>
</organism>
<proteinExistence type="predicted"/>
<dbReference type="GO" id="GO:0030151">
    <property type="term" value="F:molybdenum ion binding"/>
    <property type="evidence" value="ECO:0007669"/>
    <property type="project" value="InterPro"/>
</dbReference>
<sequence>MSTVTELWVYPVKGLAGISVQQAELTPTGLQYDRHWMVVDESGRFMTQRQLPQMATIKTELTATELVLSHPSQPEPLRLPLQPTSATLTEVKVWQSKLPAALLAGAGQWLTDTLQSRKTLQLVRFAEQQIREVSGTHLHCGERSHTHFADGFPLLLCNQETLTQLNDALIAKQQQPVPMTRFRGNIIVDQCGGSMQELNDMQLGGEQVQIATRKPCERCPVTRVDQLTGERPHAKEPLPTLVEINPLTNQPGAFFGGNAIVLQTGTIRVGETLVCS</sequence>
<dbReference type="Pfam" id="PF03476">
    <property type="entry name" value="MOSC_N"/>
    <property type="match status" value="1"/>
</dbReference>
<evidence type="ECO:0000259" key="1">
    <source>
        <dbReference type="PROSITE" id="PS51340"/>
    </source>
</evidence>
<dbReference type="SUPFAM" id="SSF50800">
    <property type="entry name" value="PK beta-barrel domain-like"/>
    <property type="match status" value="1"/>
</dbReference>
<dbReference type="InterPro" id="IPR011037">
    <property type="entry name" value="Pyrv_Knase-like_insert_dom_sf"/>
</dbReference>
<dbReference type="GO" id="GO:0003824">
    <property type="term" value="F:catalytic activity"/>
    <property type="evidence" value="ECO:0007669"/>
    <property type="project" value="InterPro"/>
</dbReference>
<gene>
    <name evidence="2" type="ORF">HER31_18590</name>
</gene>
<dbReference type="GO" id="GO:0030170">
    <property type="term" value="F:pyridoxal phosphate binding"/>
    <property type="evidence" value="ECO:0007669"/>
    <property type="project" value="InterPro"/>
</dbReference>
<evidence type="ECO:0000313" key="2">
    <source>
        <dbReference type="EMBL" id="QIZ78731.1"/>
    </source>
</evidence>
<dbReference type="PANTHER" id="PTHR14237:SF19">
    <property type="entry name" value="MITOCHONDRIAL AMIDOXIME REDUCING COMPONENT 1"/>
    <property type="match status" value="1"/>
</dbReference>
<accession>A0A6H1UI20</accession>
<evidence type="ECO:0000313" key="3">
    <source>
        <dbReference type="Proteomes" id="UP000501602"/>
    </source>
</evidence>
<protein>
    <submittedName>
        <fullName evidence="2">MOSC domain-containing protein</fullName>
    </submittedName>
</protein>
<dbReference type="PROSITE" id="PS51340">
    <property type="entry name" value="MOSC"/>
    <property type="match status" value="1"/>
</dbReference>
<dbReference type="KEGG" id="fes:HER31_18590"/>
<dbReference type="SUPFAM" id="SSF141673">
    <property type="entry name" value="MOSC N-terminal domain-like"/>
    <property type="match status" value="1"/>
</dbReference>
<dbReference type="RefSeq" id="WP_168662975.1">
    <property type="nucleotide sequence ID" value="NZ_CP051180.1"/>
</dbReference>
<keyword evidence="3" id="KW-1185">Reference proteome</keyword>
<dbReference type="Proteomes" id="UP000501602">
    <property type="component" value="Chromosome"/>
</dbReference>
<dbReference type="PANTHER" id="PTHR14237">
    <property type="entry name" value="MOLYBDOPTERIN COFACTOR SULFURASE MOSC"/>
    <property type="match status" value="1"/>
</dbReference>
<dbReference type="InterPro" id="IPR005303">
    <property type="entry name" value="MOCOS_middle"/>
</dbReference>
<name>A0A6H1UI20_9GAMM</name>
<feature type="domain" description="MOSC" evidence="1">
    <location>
        <begin position="120"/>
        <end position="276"/>
    </location>
</feature>
<dbReference type="Pfam" id="PF03473">
    <property type="entry name" value="MOSC"/>
    <property type="match status" value="1"/>
</dbReference>